<dbReference type="Proteomes" id="UP000186819">
    <property type="component" value="Unassembled WGS sequence"/>
</dbReference>
<evidence type="ECO:0000313" key="2">
    <source>
        <dbReference type="EMBL" id="SIR66635.1"/>
    </source>
</evidence>
<dbReference type="AlphaFoldDB" id="A0A1N7CT56"/>
<feature type="chain" id="PRO_5012184791" description="DUF1302 domain-containing protein" evidence="1">
    <location>
        <begin position="30"/>
        <end position="681"/>
    </location>
</feature>
<keyword evidence="3" id="KW-1185">Reference proteome</keyword>
<proteinExistence type="predicted"/>
<accession>A0A1N7CT56</accession>
<name>A0A1N7CT56_9RHOO</name>
<dbReference type="EMBL" id="FTMD01000029">
    <property type="protein sequence ID" value="SIR66635.1"/>
    <property type="molecule type" value="Genomic_DNA"/>
</dbReference>
<organism evidence="2 3">
    <name type="scientific">Aromatoleum tolulyticum</name>
    <dbReference type="NCBI Taxonomy" id="34027"/>
    <lineage>
        <taxon>Bacteria</taxon>
        <taxon>Pseudomonadati</taxon>
        <taxon>Pseudomonadota</taxon>
        <taxon>Betaproteobacteria</taxon>
        <taxon>Rhodocyclales</taxon>
        <taxon>Rhodocyclaceae</taxon>
        <taxon>Aromatoleum</taxon>
    </lineage>
</organism>
<protein>
    <recommendedName>
        <fullName evidence="4">DUF1302 domain-containing protein</fullName>
    </recommendedName>
</protein>
<gene>
    <name evidence="2" type="ORF">SAMN05421829_1292</name>
</gene>
<evidence type="ECO:0000313" key="3">
    <source>
        <dbReference type="Proteomes" id="UP000186819"/>
    </source>
</evidence>
<dbReference type="STRING" id="34027.SAMN05421829_1292"/>
<feature type="signal peptide" evidence="1">
    <location>
        <begin position="1"/>
        <end position="29"/>
    </location>
</feature>
<sequence length="681" mass="74195">MKAAGDFSRPKLGVLATALSLAAGGQVQAADENLPDLGGGAAPWVADVYYENHTVRRHDAGLAKFRNTLQVEADKPMGDGWAFRGILRGSWDGVYRMNRGEYGNRAGGPVQLENTAAPLLPPVPTSAGTPLNRPQVPHGGGINNPIGTAIGLPPTNALGFDLGANPNDGMRVLGDRWHKTEGGVAFGVPVRPCDSDSRGCRDFGGYGDLKRGELEAPEFNDRLDFLREIYAKKTFPFGDGSELFVKVGRQQVVWGRTDLFRVLDVINPIDYSRNNIYDELQDIRIPMWIAQAEYRMGASDAMQDRNVQVVWNFDKFRPNNLGQCGSPNVMLDAGCFFRGMANLWDNGGTVANFAAVPPGTAGAWAATDFGPHQIGIRNVHLPEWSLSNTQLGVKYEGITQDGLAFSLNALTYRSQLPSLHAFSAGAVNPFTGGTGNTTPPADGVPVSRLIAFDVHYPRVNLIGGSLDFQIPDANAAIRMETALTHGEEFANTARRELYSKNRVLRSVIGVDRPTFIPFISKTRATLISAQLFWQHIFDHERHDGPLGTVGMVDWEDNFIGTLLIKGFLAGDRVSPQVVMARDFRAKALTIAPQIEWSVTDDFKVTLGANFKYTNGNSHYKFDDCRSCNPYPPFTTYTAAGQSFVPGSAGLAGFEPLGRFRAGPIGAAVAEDDIYVMVRYKF</sequence>
<dbReference type="OrthoDB" id="9801336at2"/>
<keyword evidence="1" id="KW-0732">Signal</keyword>
<dbReference type="Pfam" id="PF06980">
    <property type="entry name" value="DUF1302"/>
    <property type="match status" value="1"/>
</dbReference>
<evidence type="ECO:0000256" key="1">
    <source>
        <dbReference type="SAM" id="SignalP"/>
    </source>
</evidence>
<dbReference type="RefSeq" id="WP_076604511.1">
    <property type="nucleotide sequence ID" value="NZ_FTMD01000029.1"/>
</dbReference>
<evidence type="ECO:0008006" key="4">
    <source>
        <dbReference type="Google" id="ProtNLM"/>
    </source>
</evidence>
<dbReference type="InterPro" id="IPR010727">
    <property type="entry name" value="DUF1302"/>
</dbReference>
<reference evidence="3" key="1">
    <citation type="submission" date="2017-01" db="EMBL/GenBank/DDBJ databases">
        <authorList>
            <person name="Varghese N."/>
            <person name="Submissions S."/>
        </authorList>
    </citation>
    <scope>NUCLEOTIDE SEQUENCE [LARGE SCALE GENOMIC DNA]</scope>
    <source>
        <strain evidence="3">ATCC 51758</strain>
    </source>
</reference>